<gene>
    <name evidence="2" type="ordered locus">Mhar_1810</name>
</gene>
<dbReference type="PATRIC" id="fig|1110509.7.peg.2009"/>
<evidence type="ECO:0000259" key="1">
    <source>
        <dbReference type="Pfam" id="PF07752"/>
    </source>
</evidence>
<sequence length="643" mass="71479">MRTPIFALIILLFLATATSGTAAERVELRGSVAVAYDGATYTWDPQNFPGFSYDADDNICNERLTLTITGSSLDEPMGVVYETTAQLSDFDFEDWGMYYKISFLGEEQFAGYAGERYDDWRQPYLYDRSRDDNLMAGEELSKILIDDDQERTITKEAPLRLAEGYELGIKGIDAYGSIWLELSKDGEVVDSNLIAPSKDGATIADKTYIYTRDLGISRGVVVIAVHFKGPVFHGTEGGLQDAAIVNGIWQISDEAVSIGEGSSFGKMRISSVDAESMRISMDNEDNRIVLSKNKEIPLMEELWIRTADQYDITAEEPMRFYVFKEITRPGRYEIRGSVSEVIDGGVTTWESSNFAGFYYDVDNNLGTEALTTTIQGNSLEEPDGVVYTTSAQSKDFDFETWGSYWTIGFLGEEHFAGYAEGSPYDAPLYYESSDPNLIAEDLISRVLISDDSEITLTSSRPLKLAEGYELSVKAIDQRTKIVSLELQKNGETIDVGTVEPSKDGATIQEKTYTYKMTLNGAEDVVVIAVHFKDAFSNPDQAMVIVNGIWQISDSPIDIKVGTTFDRMKVQMVDPTAMSITMNNEKNKIGLYKNSDAALMGDIRVKTANQNDVTPEDPLRFYVYREVVVEEAQAQKPPAEVGPS</sequence>
<evidence type="ECO:0000313" key="3">
    <source>
        <dbReference type="Proteomes" id="UP000005877"/>
    </source>
</evidence>
<feature type="domain" description="S-layer family duplication" evidence="1">
    <location>
        <begin position="347"/>
        <end position="607"/>
    </location>
</feature>
<dbReference type="Pfam" id="PF07752">
    <property type="entry name" value="S-layer"/>
    <property type="match status" value="2"/>
</dbReference>
<keyword evidence="3" id="KW-1185">Reference proteome</keyword>
<dbReference type="OrthoDB" id="240412at2157"/>
<dbReference type="GeneID" id="12510981"/>
<proteinExistence type="predicted"/>
<dbReference type="InterPro" id="IPR006457">
    <property type="entry name" value="S_layer-rel_Mac"/>
</dbReference>
<dbReference type="RefSeq" id="WP_014587348.1">
    <property type="nucleotide sequence ID" value="NC_017527.1"/>
</dbReference>
<dbReference type="HOGENOM" id="CLU_014690_0_0_2"/>
<dbReference type="KEGG" id="mhi:Mhar_1810"/>
<evidence type="ECO:0000313" key="2">
    <source>
        <dbReference type="EMBL" id="AET65168.1"/>
    </source>
</evidence>
<dbReference type="EMBL" id="CP003117">
    <property type="protein sequence ID" value="AET65168.1"/>
    <property type="molecule type" value="Genomic_DNA"/>
</dbReference>
<dbReference type="AlphaFoldDB" id="G7WPG7"/>
<organism evidence="2 3">
    <name type="scientific">Methanothrix harundinacea (strain 6Ac)</name>
    <name type="common">Methanosaeta harundinacea</name>
    <dbReference type="NCBI Taxonomy" id="1110509"/>
    <lineage>
        <taxon>Archaea</taxon>
        <taxon>Methanobacteriati</taxon>
        <taxon>Methanobacteriota</taxon>
        <taxon>Stenosarchaea group</taxon>
        <taxon>Methanomicrobia</taxon>
        <taxon>Methanotrichales</taxon>
        <taxon>Methanotrichaceae</taxon>
        <taxon>Methanothrix</taxon>
    </lineage>
</organism>
<feature type="domain" description="S-layer family duplication" evidence="1">
    <location>
        <begin position="38"/>
        <end position="308"/>
    </location>
</feature>
<dbReference type="Gene3D" id="2.60.98.40">
    <property type="match status" value="2"/>
</dbReference>
<dbReference type="Proteomes" id="UP000005877">
    <property type="component" value="Chromosome"/>
</dbReference>
<reference evidence="2 3" key="1">
    <citation type="journal article" date="2012" name="PLoS ONE">
        <title>The genome characteristics and predicted function of methyl-group oxidation pathway in the obligate aceticlastic methanogens, Methanosaeta spp.</title>
        <authorList>
            <person name="Zhu J."/>
            <person name="Zheng H."/>
            <person name="Ai G."/>
            <person name="Zhang G."/>
            <person name="Liu D."/>
            <person name="Liu X."/>
            <person name="Dong X."/>
        </authorList>
    </citation>
    <scope>NUCLEOTIDE SEQUENCE [LARGE SCALE GENOMIC DNA]</scope>
    <source>
        <strain evidence="2 3">6Ac</strain>
    </source>
</reference>
<dbReference type="NCBIfam" id="TIGR01567">
    <property type="entry name" value="S_layer_rel_Mac"/>
    <property type="match status" value="2"/>
</dbReference>
<protein>
    <submittedName>
        <fullName evidence="2">S-layer-related duplication domain protein</fullName>
    </submittedName>
</protein>
<name>G7WPG7_METH6</name>
<dbReference type="Gene3D" id="2.60.40.4190">
    <property type="match status" value="2"/>
</dbReference>
<accession>G7WPG7</accession>